<evidence type="ECO:0000256" key="5">
    <source>
        <dbReference type="ARBA" id="ARBA00022967"/>
    </source>
</evidence>
<comment type="similarity">
    <text evidence="1">Belongs to the ABC transporter superfamily.</text>
</comment>
<dbReference type="PANTHER" id="PTHR42794:SF1">
    <property type="entry name" value="HEMIN IMPORT ATP-BINDING PROTEIN HMUV"/>
    <property type="match status" value="1"/>
</dbReference>
<dbReference type="PROSITE" id="PS00211">
    <property type="entry name" value="ABC_TRANSPORTER_1"/>
    <property type="match status" value="1"/>
</dbReference>
<evidence type="ECO:0000313" key="8">
    <source>
        <dbReference type="EMBL" id="MCK8779595.1"/>
    </source>
</evidence>
<dbReference type="SMART" id="SM00382">
    <property type="entry name" value="AAA"/>
    <property type="match status" value="1"/>
</dbReference>
<comment type="caution">
    <text evidence="8">The sequence shown here is derived from an EMBL/GenBank/DDBJ whole genome shotgun (WGS) entry which is preliminary data.</text>
</comment>
<accession>A0ABT0IP01</accession>
<evidence type="ECO:0000256" key="2">
    <source>
        <dbReference type="ARBA" id="ARBA00022448"/>
    </source>
</evidence>
<feature type="domain" description="ABC transporter" evidence="7">
    <location>
        <begin position="4"/>
        <end position="242"/>
    </location>
</feature>
<evidence type="ECO:0000256" key="3">
    <source>
        <dbReference type="ARBA" id="ARBA00022741"/>
    </source>
</evidence>
<keyword evidence="5" id="KW-1278">Translocase</keyword>
<dbReference type="SUPFAM" id="SSF52540">
    <property type="entry name" value="P-loop containing nucleoside triphosphate hydrolases"/>
    <property type="match status" value="1"/>
</dbReference>
<evidence type="ECO:0000313" key="9">
    <source>
        <dbReference type="Proteomes" id="UP001202827"/>
    </source>
</evidence>
<dbReference type="RefSeq" id="WP_248682307.1">
    <property type="nucleotide sequence ID" value="NZ_JALPRY010000007.1"/>
</dbReference>
<keyword evidence="2" id="KW-0813">Transport</keyword>
<dbReference type="InterPro" id="IPR017871">
    <property type="entry name" value="ABC_transporter-like_CS"/>
</dbReference>
<dbReference type="PANTHER" id="PTHR42794">
    <property type="entry name" value="HEMIN IMPORT ATP-BINDING PROTEIN HMUV"/>
    <property type="match status" value="1"/>
</dbReference>
<dbReference type="EMBL" id="JALPRY010000007">
    <property type="protein sequence ID" value="MCK8779595.1"/>
    <property type="molecule type" value="Genomic_DNA"/>
</dbReference>
<dbReference type="InterPro" id="IPR027417">
    <property type="entry name" value="P-loop_NTPase"/>
</dbReference>
<name>A0ABT0IP01_9HYPH</name>
<dbReference type="PROSITE" id="PS50893">
    <property type="entry name" value="ABC_TRANSPORTER_2"/>
    <property type="match status" value="1"/>
</dbReference>
<protein>
    <submittedName>
        <fullName evidence="8">ABC transporter ATP-binding protein</fullName>
    </submittedName>
</protein>
<comment type="function">
    <text evidence="6">Part of the ABC transporter complex HmuTUV involved in hemin import. Responsible for energy coupling to the transport system.</text>
</comment>
<organism evidence="8 9">
    <name type="scientific">Neorhizobium turbinariae</name>
    <dbReference type="NCBI Taxonomy" id="2937795"/>
    <lineage>
        <taxon>Bacteria</taxon>
        <taxon>Pseudomonadati</taxon>
        <taxon>Pseudomonadota</taxon>
        <taxon>Alphaproteobacteria</taxon>
        <taxon>Hyphomicrobiales</taxon>
        <taxon>Rhizobiaceae</taxon>
        <taxon>Rhizobium/Agrobacterium group</taxon>
        <taxon>Neorhizobium</taxon>
    </lineage>
</organism>
<dbReference type="GO" id="GO:0005524">
    <property type="term" value="F:ATP binding"/>
    <property type="evidence" value="ECO:0007669"/>
    <property type="project" value="UniProtKB-KW"/>
</dbReference>
<dbReference type="InterPro" id="IPR003593">
    <property type="entry name" value="AAA+_ATPase"/>
</dbReference>
<dbReference type="InterPro" id="IPR003439">
    <property type="entry name" value="ABC_transporter-like_ATP-bd"/>
</dbReference>
<dbReference type="Gene3D" id="3.40.50.300">
    <property type="entry name" value="P-loop containing nucleotide triphosphate hydrolases"/>
    <property type="match status" value="1"/>
</dbReference>
<evidence type="ECO:0000256" key="6">
    <source>
        <dbReference type="ARBA" id="ARBA00037066"/>
    </source>
</evidence>
<proteinExistence type="inferred from homology"/>
<keyword evidence="4 8" id="KW-0067">ATP-binding</keyword>
<evidence type="ECO:0000256" key="1">
    <source>
        <dbReference type="ARBA" id="ARBA00005417"/>
    </source>
</evidence>
<gene>
    <name evidence="8" type="ORF">M0654_06300</name>
</gene>
<reference evidence="8 9" key="1">
    <citation type="submission" date="2022-04" db="EMBL/GenBank/DDBJ databases">
        <title>Rhizobium coralii sp. nov., isolated from coral Turbinaria peltata.</title>
        <authorList>
            <person name="Sun H."/>
        </authorList>
    </citation>
    <scope>NUCLEOTIDE SEQUENCE [LARGE SCALE GENOMIC DNA]</scope>
    <source>
        <strain evidence="8 9">NTR19</strain>
    </source>
</reference>
<keyword evidence="9" id="KW-1185">Reference proteome</keyword>
<keyword evidence="3" id="KW-0547">Nucleotide-binding</keyword>
<dbReference type="Pfam" id="PF00005">
    <property type="entry name" value="ABC_tran"/>
    <property type="match status" value="1"/>
</dbReference>
<dbReference type="CDD" id="cd03214">
    <property type="entry name" value="ABC_Iron-Siderophores_B12_Hemin"/>
    <property type="match status" value="1"/>
</dbReference>
<dbReference type="Proteomes" id="UP001202827">
    <property type="component" value="Unassembled WGS sequence"/>
</dbReference>
<evidence type="ECO:0000256" key="4">
    <source>
        <dbReference type="ARBA" id="ARBA00022840"/>
    </source>
</evidence>
<evidence type="ECO:0000259" key="7">
    <source>
        <dbReference type="PROSITE" id="PS50893"/>
    </source>
</evidence>
<sequence length="263" mass="28019">MTGLPLLEVALQRVLRGTRSVLGQIACRIEPGEVVGLLGPNGAGKSTFLRSLCGLLPFEGKVLVQGKTINSLRGRERAGLIAYVPQEHDVAWPISAADLVALGRDARRTSRGAKLSSEDQRAVVQAMERMDVARLASRPVDTLSGGEKARVLIARALAQETPLLLADEPAAGLDPLHQVNLMKTFRSLADDGRAVVLSMHDLGLAARRCTRLILLNKGEVVADGLPEVVLRPDVIAQVYGVSAHIATVEGGLVVQVLEPTSTR</sequence>